<dbReference type="AlphaFoldDB" id="A0AAW2WDG2"/>
<name>A0AAW2WDG2_9LAMI</name>
<accession>A0AAW2WDG2</accession>
<reference evidence="1" key="2">
    <citation type="journal article" date="2024" name="Plant">
        <title>Genomic evolution and insights into agronomic trait innovations of Sesamum species.</title>
        <authorList>
            <person name="Miao H."/>
            <person name="Wang L."/>
            <person name="Qu L."/>
            <person name="Liu H."/>
            <person name="Sun Y."/>
            <person name="Le M."/>
            <person name="Wang Q."/>
            <person name="Wei S."/>
            <person name="Zheng Y."/>
            <person name="Lin W."/>
            <person name="Duan Y."/>
            <person name="Cao H."/>
            <person name="Xiong S."/>
            <person name="Wang X."/>
            <person name="Wei L."/>
            <person name="Li C."/>
            <person name="Ma Q."/>
            <person name="Ju M."/>
            <person name="Zhao R."/>
            <person name="Li G."/>
            <person name="Mu C."/>
            <person name="Tian Q."/>
            <person name="Mei H."/>
            <person name="Zhang T."/>
            <person name="Gao T."/>
            <person name="Zhang H."/>
        </authorList>
    </citation>
    <scope>NUCLEOTIDE SEQUENCE</scope>
    <source>
        <strain evidence="1">KEN1</strain>
    </source>
</reference>
<comment type="caution">
    <text evidence="1">The sequence shown here is derived from an EMBL/GenBank/DDBJ whole genome shotgun (WGS) entry which is preliminary data.</text>
</comment>
<evidence type="ECO:0000313" key="1">
    <source>
        <dbReference type="EMBL" id="KAL0439794.1"/>
    </source>
</evidence>
<gene>
    <name evidence="1" type="ORF">Slati_2462400</name>
</gene>
<reference evidence="1" key="1">
    <citation type="submission" date="2020-06" db="EMBL/GenBank/DDBJ databases">
        <authorList>
            <person name="Li T."/>
            <person name="Hu X."/>
            <person name="Zhang T."/>
            <person name="Song X."/>
            <person name="Zhang H."/>
            <person name="Dai N."/>
            <person name="Sheng W."/>
            <person name="Hou X."/>
            <person name="Wei L."/>
        </authorList>
    </citation>
    <scope>NUCLEOTIDE SEQUENCE</scope>
    <source>
        <strain evidence="1">KEN1</strain>
        <tissue evidence="1">Leaf</tissue>
    </source>
</reference>
<protein>
    <recommendedName>
        <fullName evidence="2">Reverse transcriptase Ty1/copia-type domain-containing protein</fullName>
    </recommendedName>
</protein>
<evidence type="ECO:0008006" key="2">
    <source>
        <dbReference type="Google" id="ProtNLM"/>
    </source>
</evidence>
<proteinExistence type="predicted"/>
<dbReference type="EMBL" id="JACGWN010000008">
    <property type="protein sequence ID" value="KAL0439794.1"/>
    <property type="molecule type" value="Genomic_DNA"/>
</dbReference>
<sequence length="130" mass="14693">MRLKAILIDCSLSRIVGIAKYFLDLEIAKSPQELLVFQTKYIKDIVHDTEMQNTCTTTTPLPPGIKFVANAGVQLPNLEAYRRLVGHLLYLNSPDQTLLMWLNNSTNFYNTRVNSIGILVYTLFVTSEAV</sequence>
<organism evidence="1">
    <name type="scientific">Sesamum latifolium</name>
    <dbReference type="NCBI Taxonomy" id="2727402"/>
    <lineage>
        <taxon>Eukaryota</taxon>
        <taxon>Viridiplantae</taxon>
        <taxon>Streptophyta</taxon>
        <taxon>Embryophyta</taxon>
        <taxon>Tracheophyta</taxon>
        <taxon>Spermatophyta</taxon>
        <taxon>Magnoliopsida</taxon>
        <taxon>eudicotyledons</taxon>
        <taxon>Gunneridae</taxon>
        <taxon>Pentapetalae</taxon>
        <taxon>asterids</taxon>
        <taxon>lamiids</taxon>
        <taxon>Lamiales</taxon>
        <taxon>Pedaliaceae</taxon>
        <taxon>Sesamum</taxon>
    </lineage>
</organism>